<reference evidence="2" key="2">
    <citation type="submission" date="2018-04" db="EMBL/GenBank/DDBJ databases">
        <title>OnivRS2 (Oryza nivara Reference Sequence Version 2).</title>
        <authorList>
            <person name="Zhang J."/>
            <person name="Kudrna D."/>
            <person name="Lee S."/>
            <person name="Talag J."/>
            <person name="Rajasekar S."/>
            <person name="Welchert J."/>
            <person name="Hsing Y.-I."/>
            <person name="Wing R.A."/>
        </authorList>
    </citation>
    <scope>NUCLEOTIDE SEQUENCE [LARGE SCALE GENOMIC DNA]</scope>
</reference>
<evidence type="ECO:0000256" key="1">
    <source>
        <dbReference type="SAM" id="MobiDB-lite"/>
    </source>
</evidence>
<name>A0A0E0FWW7_ORYNI</name>
<dbReference type="AlphaFoldDB" id="A0A0E0FWW7"/>
<feature type="region of interest" description="Disordered" evidence="1">
    <location>
        <begin position="79"/>
        <end position="98"/>
    </location>
</feature>
<keyword evidence="3" id="KW-1185">Reference proteome</keyword>
<sequence length="128" mass="13740">MASKRKIIVAIPIKGLFGWAVLGRDRSPIPVENPGVERIPAHASIGVRLSPGEILSRPTPAGKYSASLVARKQILSTQRRNERGRCSGDSCTAQRDSDATATARSLLRQLTPPVATFSPVSSFTSYLP</sequence>
<reference evidence="2" key="1">
    <citation type="submission" date="2015-04" db="UniProtKB">
        <authorList>
            <consortium name="EnsemblPlants"/>
        </authorList>
    </citation>
    <scope>IDENTIFICATION</scope>
    <source>
        <strain evidence="2">SL10</strain>
    </source>
</reference>
<dbReference type="HOGENOM" id="CLU_1973909_0_0_1"/>
<dbReference type="Proteomes" id="UP000006591">
    <property type="component" value="Chromosome 1"/>
</dbReference>
<proteinExistence type="predicted"/>
<dbReference type="Gramene" id="ONIVA01G45150.1">
    <property type="protein sequence ID" value="ONIVA01G45150.1"/>
    <property type="gene ID" value="ONIVA01G45150"/>
</dbReference>
<dbReference type="EnsemblPlants" id="ONIVA01G45150.1">
    <property type="protein sequence ID" value="ONIVA01G45150.1"/>
    <property type="gene ID" value="ONIVA01G45150"/>
</dbReference>
<organism evidence="2">
    <name type="scientific">Oryza nivara</name>
    <name type="common">Indian wild rice</name>
    <name type="synonym">Oryza sativa f. spontanea</name>
    <dbReference type="NCBI Taxonomy" id="4536"/>
    <lineage>
        <taxon>Eukaryota</taxon>
        <taxon>Viridiplantae</taxon>
        <taxon>Streptophyta</taxon>
        <taxon>Embryophyta</taxon>
        <taxon>Tracheophyta</taxon>
        <taxon>Spermatophyta</taxon>
        <taxon>Magnoliopsida</taxon>
        <taxon>Liliopsida</taxon>
        <taxon>Poales</taxon>
        <taxon>Poaceae</taxon>
        <taxon>BOP clade</taxon>
        <taxon>Oryzoideae</taxon>
        <taxon>Oryzeae</taxon>
        <taxon>Oryzinae</taxon>
        <taxon>Oryza</taxon>
    </lineage>
</organism>
<protein>
    <submittedName>
        <fullName evidence="2">Uncharacterized protein</fullName>
    </submittedName>
</protein>
<evidence type="ECO:0000313" key="2">
    <source>
        <dbReference type="EnsemblPlants" id="ONIVA01G45150.1"/>
    </source>
</evidence>
<evidence type="ECO:0000313" key="3">
    <source>
        <dbReference type="Proteomes" id="UP000006591"/>
    </source>
</evidence>
<feature type="compositionally biased region" description="Polar residues" evidence="1">
    <location>
        <begin position="89"/>
        <end position="98"/>
    </location>
</feature>
<accession>A0A0E0FWW7</accession>